<dbReference type="Gene3D" id="3.10.180.10">
    <property type="entry name" value="2,3-Dihydroxybiphenyl 1,2-Dioxygenase, domain 1"/>
    <property type="match status" value="1"/>
</dbReference>
<sequence length="112" mass="12478">MERPRIRHVAMNVQDRDAEAEYYKTVFGMEEKERGPNGTVYLSDGFVGVALIHNPDIPWGINHFGFVVESVSGIEETANTTAQSNTYGAIAESWIRDGEGYRVDISEGGWPI</sequence>
<gene>
    <name evidence="2" type="ORF">METZ01_LOCUS358711</name>
</gene>
<accession>A0A382S9F8</accession>
<dbReference type="InterPro" id="IPR004360">
    <property type="entry name" value="Glyas_Fos-R_dOase_dom"/>
</dbReference>
<dbReference type="AlphaFoldDB" id="A0A382S9F8"/>
<dbReference type="InterPro" id="IPR029068">
    <property type="entry name" value="Glyas_Bleomycin-R_OHBP_Dase"/>
</dbReference>
<protein>
    <recommendedName>
        <fullName evidence="1">VOC domain-containing protein</fullName>
    </recommendedName>
</protein>
<proteinExistence type="predicted"/>
<dbReference type="Pfam" id="PF00903">
    <property type="entry name" value="Glyoxalase"/>
    <property type="match status" value="1"/>
</dbReference>
<reference evidence="2" key="1">
    <citation type="submission" date="2018-05" db="EMBL/GenBank/DDBJ databases">
        <authorList>
            <person name="Lanie J.A."/>
            <person name="Ng W.-L."/>
            <person name="Kazmierczak K.M."/>
            <person name="Andrzejewski T.M."/>
            <person name="Davidsen T.M."/>
            <person name="Wayne K.J."/>
            <person name="Tettelin H."/>
            <person name="Glass J.I."/>
            <person name="Rusch D."/>
            <person name="Podicherti R."/>
            <person name="Tsui H.-C.T."/>
            <person name="Winkler M.E."/>
        </authorList>
    </citation>
    <scope>NUCLEOTIDE SEQUENCE</scope>
</reference>
<evidence type="ECO:0000313" key="2">
    <source>
        <dbReference type="EMBL" id="SVD05857.1"/>
    </source>
</evidence>
<dbReference type="EMBL" id="UINC01127016">
    <property type="protein sequence ID" value="SVD05857.1"/>
    <property type="molecule type" value="Genomic_DNA"/>
</dbReference>
<organism evidence="2">
    <name type="scientific">marine metagenome</name>
    <dbReference type="NCBI Taxonomy" id="408172"/>
    <lineage>
        <taxon>unclassified sequences</taxon>
        <taxon>metagenomes</taxon>
        <taxon>ecological metagenomes</taxon>
    </lineage>
</organism>
<name>A0A382S9F8_9ZZZZ</name>
<dbReference type="SUPFAM" id="SSF54593">
    <property type="entry name" value="Glyoxalase/Bleomycin resistance protein/Dihydroxybiphenyl dioxygenase"/>
    <property type="match status" value="1"/>
</dbReference>
<dbReference type="CDD" id="cd06587">
    <property type="entry name" value="VOC"/>
    <property type="match status" value="1"/>
</dbReference>
<feature type="domain" description="VOC" evidence="1">
    <location>
        <begin position="5"/>
        <end position="112"/>
    </location>
</feature>
<evidence type="ECO:0000259" key="1">
    <source>
        <dbReference type="PROSITE" id="PS51819"/>
    </source>
</evidence>
<dbReference type="InterPro" id="IPR037523">
    <property type="entry name" value="VOC_core"/>
</dbReference>
<dbReference type="PROSITE" id="PS51819">
    <property type="entry name" value="VOC"/>
    <property type="match status" value="1"/>
</dbReference>